<dbReference type="AlphaFoldDB" id="N8ZUJ3"/>
<dbReference type="Proteomes" id="UP000013117">
    <property type="component" value="Unassembled WGS sequence"/>
</dbReference>
<dbReference type="STRING" id="202952.GCA_000747725_02332"/>
<dbReference type="EMBL" id="APPN01000050">
    <property type="protein sequence ID" value="ENV35130.1"/>
    <property type="molecule type" value="Genomic_DNA"/>
</dbReference>
<evidence type="ECO:0000313" key="1">
    <source>
        <dbReference type="EMBL" id="ENV35130.1"/>
    </source>
</evidence>
<evidence type="ECO:0000313" key="2">
    <source>
        <dbReference type="Proteomes" id="UP000013117"/>
    </source>
</evidence>
<comment type="caution">
    <text evidence="1">The sequence shown here is derived from an EMBL/GenBank/DDBJ whole genome shotgun (WGS) entry which is preliminary data.</text>
</comment>
<name>N8ZUJ3_9GAMM</name>
<evidence type="ECO:0008006" key="3">
    <source>
        <dbReference type="Google" id="ProtNLM"/>
    </source>
</evidence>
<keyword evidence="2" id="KW-1185">Reference proteome</keyword>
<dbReference type="PATRIC" id="fig|1120926.3.peg.746"/>
<dbReference type="HOGENOM" id="CLU_1154437_0_0_6"/>
<sequence>MSKQINFKKMTKKSVKNTLITKLVKLGFLILTTLCAVNCMHTYAKTYTLPPVIEASNFNTSDYVWQILLTPENENKTLDIKLINPSPIFSQLNQRALDIAHTIQLKDLPKEHIDSQSAYFQQYILSIRFVYGVAVKTKPDFTQATQYVRNMCKSYLTQSNFRSGLISQEKNFVSGWVKLSVDTKGMISKVEFLNQTEDKKFNKLVENSFKSMDFYPYSKNAIPIKYTAMQAFKITCDPYP</sequence>
<protein>
    <recommendedName>
        <fullName evidence="3">TonB C-terminal domain-containing protein</fullName>
    </recommendedName>
</protein>
<gene>
    <name evidence="1" type="ORF">F960_00781</name>
</gene>
<reference evidence="1 2" key="1">
    <citation type="submission" date="2013-02" db="EMBL/GenBank/DDBJ databases">
        <title>The Genome Sequence of Acinetobacter gerneri CIP 107464.</title>
        <authorList>
            <consortium name="The Broad Institute Genome Sequencing Platform"/>
            <consortium name="The Broad Institute Genome Sequencing Center for Infectious Disease"/>
            <person name="Cerqueira G."/>
            <person name="Feldgarden M."/>
            <person name="Courvalin P."/>
            <person name="Perichon B."/>
            <person name="Grillot-Courvalin C."/>
            <person name="Clermont D."/>
            <person name="Rocha E."/>
            <person name="Yoon E.-J."/>
            <person name="Nemec A."/>
            <person name="Walker B."/>
            <person name="Young S.K."/>
            <person name="Zeng Q."/>
            <person name="Gargeya S."/>
            <person name="Fitzgerald M."/>
            <person name="Haas B."/>
            <person name="Abouelleil A."/>
            <person name="Alvarado L."/>
            <person name="Arachchi H.M."/>
            <person name="Berlin A.M."/>
            <person name="Chapman S.B."/>
            <person name="Dewar J."/>
            <person name="Goldberg J."/>
            <person name="Griggs A."/>
            <person name="Gujja S."/>
            <person name="Hansen M."/>
            <person name="Howarth C."/>
            <person name="Imamovic A."/>
            <person name="Larimer J."/>
            <person name="McCowan C."/>
            <person name="Murphy C."/>
            <person name="Neiman D."/>
            <person name="Pearson M."/>
            <person name="Priest M."/>
            <person name="Roberts A."/>
            <person name="Saif S."/>
            <person name="Shea T."/>
            <person name="Sisk P."/>
            <person name="Sykes S."/>
            <person name="Wortman J."/>
            <person name="Nusbaum C."/>
            <person name="Birren B."/>
        </authorList>
    </citation>
    <scope>NUCLEOTIDE SEQUENCE [LARGE SCALE GENOMIC DNA]</scope>
    <source>
        <strain evidence="1 2">CIP 107464</strain>
    </source>
</reference>
<organism evidence="1 2">
    <name type="scientific">Acinetobacter gerneri DSM 14967 = CIP 107464 = MTCC 9824</name>
    <dbReference type="NCBI Taxonomy" id="1120926"/>
    <lineage>
        <taxon>Bacteria</taxon>
        <taxon>Pseudomonadati</taxon>
        <taxon>Pseudomonadota</taxon>
        <taxon>Gammaproteobacteria</taxon>
        <taxon>Moraxellales</taxon>
        <taxon>Moraxellaceae</taxon>
        <taxon>Acinetobacter</taxon>
    </lineage>
</organism>
<dbReference type="eggNOG" id="ENOG50328VE">
    <property type="taxonomic scope" value="Bacteria"/>
</dbReference>
<proteinExistence type="predicted"/>
<accession>N8ZUJ3</accession>